<dbReference type="Pfam" id="PF02463">
    <property type="entry name" value="SMC_N"/>
    <property type="match status" value="1"/>
</dbReference>
<keyword evidence="2" id="KW-0238">DNA-binding</keyword>
<accession>A0A383CFL1</accession>
<name>A0A383CFL1_9ZZZZ</name>
<dbReference type="InterPro" id="IPR027417">
    <property type="entry name" value="P-loop_NTPase"/>
</dbReference>
<dbReference type="CDD" id="cd03278">
    <property type="entry name" value="ABC_SMC_barmotin"/>
    <property type="match status" value="1"/>
</dbReference>
<sequence>DGGEGHIRLVGTDKPLEAEIEIIAQPPGKKTQKLGMLSTGEKALTAIALLFAIYQVKPSPFCILDEVDAPLDDNNISKVSNALKEFSKNTQFIVVTHNKLTMEKADYMYGITQQEKGISKIVSVKLSDNKLNVVN</sequence>
<feature type="non-terminal residue" evidence="4">
    <location>
        <position position="1"/>
    </location>
</feature>
<reference evidence="4" key="1">
    <citation type="submission" date="2018-05" db="EMBL/GenBank/DDBJ databases">
        <authorList>
            <person name="Lanie J.A."/>
            <person name="Ng W.-L."/>
            <person name="Kazmierczak K.M."/>
            <person name="Andrzejewski T.M."/>
            <person name="Davidsen T.M."/>
            <person name="Wayne K.J."/>
            <person name="Tettelin H."/>
            <person name="Glass J.I."/>
            <person name="Rusch D."/>
            <person name="Podicherti R."/>
            <person name="Tsui H.-C.T."/>
            <person name="Winkler M.E."/>
        </authorList>
    </citation>
    <scope>NUCLEOTIDE SEQUENCE</scope>
</reference>
<keyword evidence="1" id="KW-0963">Cytoplasm</keyword>
<dbReference type="InterPro" id="IPR050308">
    <property type="entry name" value="MukB/SMC"/>
</dbReference>
<proteinExistence type="predicted"/>
<evidence type="ECO:0000256" key="2">
    <source>
        <dbReference type="ARBA" id="ARBA00023125"/>
    </source>
</evidence>
<dbReference type="SUPFAM" id="SSF52540">
    <property type="entry name" value="P-loop containing nucleoside triphosphate hydrolases"/>
    <property type="match status" value="1"/>
</dbReference>
<protein>
    <recommendedName>
        <fullName evidence="3">RecF/RecN/SMC N-terminal domain-containing protein</fullName>
    </recommendedName>
</protein>
<dbReference type="AlphaFoldDB" id="A0A383CFL1"/>
<feature type="domain" description="RecF/RecN/SMC N-terminal" evidence="3">
    <location>
        <begin position="36"/>
        <end position="120"/>
    </location>
</feature>
<evidence type="ECO:0000313" key="4">
    <source>
        <dbReference type="EMBL" id="SVE31147.1"/>
    </source>
</evidence>
<dbReference type="InterPro" id="IPR003395">
    <property type="entry name" value="RecF/RecN/SMC_N"/>
</dbReference>
<dbReference type="PANTHER" id="PTHR42963:SF1">
    <property type="entry name" value="DUF4476 DOMAIN-CONTAINING PROTEIN"/>
    <property type="match status" value="1"/>
</dbReference>
<dbReference type="Gene3D" id="3.40.50.300">
    <property type="entry name" value="P-loop containing nucleotide triphosphate hydrolases"/>
    <property type="match status" value="1"/>
</dbReference>
<dbReference type="GO" id="GO:0005737">
    <property type="term" value="C:cytoplasm"/>
    <property type="evidence" value="ECO:0007669"/>
    <property type="project" value="TreeGrafter"/>
</dbReference>
<gene>
    <name evidence="4" type="ORF">METZ01_LOCUS484001</name>
</gene>
<organism evidence="4">
    <name type="scientific">marine metagenome</name>
    <dbReference type="NCBI Taxonomy" id="408172"/>
    <lineage>
        <taxon>unclassified sequences</taxon>
        <taxon>metagenomes</taxon>
        <taxon>ecological metagenomes</taxon>
    </lineage>
</organism>
<evidence type="ECO:0000259" key="3">
    <source>
        <dbReference type="Pfam" id="PF02463"/>
    </source>
</evidence>
<dbReference type="EMBL" id="UINC01208559">
    <property type="protein sequence ID" value="SVE31147.1"/>
    <property type="molecule type" value="Genomic_DNA"/>
</dbReference>
<dbReference type="GO" id="GO:0003677">
    <property type="term" value="F:DNA binding"/>
    <property type="evidence" value="ECO:0007669"/>
    <property type="project" value="UniProtKB-KW"/>
</dbReference>
<dbReference type="PANTHER" id="PTHR42963">
    <property type="entry name" value="CHROMOSOME PARTITION PROTEIN MUKB"/>
    <property type="match status" value="1"/>
</dbReference>
<evidence type="ECO:0000256" key="1">
    <source>
        <dbReference type="ARBA" id="ARBA00022490"/>
    </source>
</evidence>